<dbReference type="RefSeq" id="WP_026823782.1">
    <property type="nucleotide sequence ID" value="NZ_CP038613.1"/>
</dbReference>
<evidence type="ECO:0000313" key="6">
    <source>
        <dbReference type="Proteomes" id="UP001177592"/>
    </source>
</evidence>
<evidence type="ECO:0000313" key="1">
    <source>
        <dbReference type="EMBL" id="QBY43584.1"/>
    </source>
</evidence>
<geneLocation type="plasmid" evidence="5">
    <name>parsfin5</name>
</geneLocation>
<dbReference type="AlphaFoldDB" id="A0A4P7L1A7"/>
<dbReference type="EMBL" id="CP123525">
    <property type="protein sequence ID" value="WGM08156.1"/>
    <property type="molecule type" value="Genomic_DNA"/>
</dbReference>
<geneLocation type="plasmid" evidence="4 6">
    <name>paNv_CAN2</name>
</geneLocation>
<evidence type="ECO:0000313" key="4">
    <source>
        <dbReference type="EMBL" id="WGM08156.1"/>
    </source>
</evidence>
<name>A0A4P7L1A7_9GAMM</name>
<dbReference type="GeneID" id="96877240"/>
<dbReference type="EMBL" id="CP038617">
    <property type="protein sequence ID" value="QBY46236.1"/>
    <property type="molecule type" value="Genomic_DNA"/>
</dbReference>
<sequence>MSRKQIAFTEATHMKIERAALDVSIKTGKIVKWTDVVHFMVEKYLEEAKKDMVHNAIDKREKKQPK</sequence>
<dbReference type="Proteomes" id="UP000295134">
    <property type="component" value="Chromosome"/>
</dbReference>
<gene>
    <name evidence="1" type="ORF">ArsFIN_21520</name>
    <name evidence="2" type="ORF">ArsFIN_48470</name>
    <name evidence="3" type="ORF">QE258_10330</name>
    <name evidence="4" type="ORF">QE258_23055</name>
</gene>
<organism evidence="2 5">
    <name type="scientific">Arsenophonus nasoniae</name>
    <name type="common">son-killer infecting Nasonia vitripennis</name>
    <dbReference type="NCBI Taxonomy" id="638"/>
    <lineage>
        <taxon>Bacteria</taxon>
        <taxon>Pseudomonadati</taxon>
        <taxon>Pseudomonadota</taxon>
        <taxon>Gammaproteobacteria</taxon>
        <taxon>Enterobacterales</taxon>
        <taxon>Morganellaceae</taxon>
        <taxon>Arsenophonus</taxon>
    </lineage>
</organism>
<accession>A0A4P7L1A7</accession>
<dbReference type="EMBL" id="CP123523">
    <property type="protein sequence ID" value="WGM07594.1"/>
    <property type="molecule type" value="Genomic_DNA"/>
</dbReference>
<dbReference type="KEGG" id="ans:ArsFIN_21520"/>
<reference evidence="2 5" key="1">
    <citation type="submission" date="2019-03" db="EMBL/GenBank/DDBJ databases">
        <title>Long-read sequencing reveals hyperdense prophage content in a complex bacterial symbiont genome.</title>
        <authorList>
            <person name="Frost C.L."/>
            <person name="Siozios S."/>
            <person name="Nadal-Jimenez P."/>
            <person name="Brockhurst M.A."/>
            <person name="King K.C."/>
            <person name="Darby A.C."/>
            <person name="Hurst G.D.D."/>
        </authorList>
    </citation>
    <scope>NUCLEOTIDE SEQUENCE [LARGE SCALE GENOMIC DNA]</scope>
    <source>
        <strain evidence="2 5">FIN</strain>
        <plasmid evidence="2">pArsFIN5</plasmid>
        <plasmid evidence="5">parsfin5</plasmid>
    </source>
</reference>
<proteinExistence type="predicted"/>
<evidence type="ECO:0000313" key="5">
    <source>
        <dbReference type="Proteomes" id="UP000295134"/>
    </source>
</evidence>
<dbReference type="Proteomes" id="UP001177592">
    <property type="component" value="Plasmid paNv_CAN2"/>
</dbReference>
<protein>
    <submittedName>
        <fullName evidence="2">Uncharacterized protein</fullName>
    </submittedName>
</protein>
<reference evidence="3" key="2">
    <citation type="submission" date="2023-04" db="EMBL/GenBank/DDBJ databases">
        <title>Genome dynamics across the evolutionary transition to endosymbiosis.</title>
        <authorList>
            <person name="Siozios S."/>
            <person name="Nadal-Jimenez P."/>
            <person name="Azagi T."/>
            <person name="Sprong H."/>
            <person name="Frost C.L."/>
            <person name="Parratt S.R."/>
            <person name="Taylor G."/>
            <person name="Brettell L."/>
            <person name="Lew K.C."/>
            <person name="Croft L."/>
            <person name="King K.C."/>
            <person name="Brockhurst M.A."/>
            <person name="Hypsa V."/>
            <person name="Novakova E."/>
            <person name="Darby A.C."/>
            <person name="Hurst G.D.D."/>
        </authorList>
    </citation>
    <scope>NUCLEOTIDE SEQUENCE</scope>
    <source>
        <strain evidence="3">ANv_CAN</strain>
        <plasmid evidence="4">paNv_CAN2</plasmid>
    </source>
</reference>
<evidence type="ECO:0000313" key="3">
    <source>
        <dbReference type="EMBL" id="WGM07594.1"/>
    </source>
</evidence>
<keyword evidence="6" id="KW-1185">Reference proteome</keyword>
<dbReference type="KEGG" id="ans:ArsFIN_48470"/>
<dbReference type="Proteomes" id="UP001177592">
    <property type="component" value="Chromosome"/>
</dbReference>
<dbReference type="EMBL" id="CP038613">
    <property type="protein sequence ID" value="QBY43584.1"/>
    <property type="molecule type" value="Genomic_DNA"/>
</dbReference>
<dbReference type="Proteomes" id="UP000295134">
    <property type="component" value="Plasmid pArsFIN5"/>
</dbReference>
<geneLocation type="plasmid" evidence="2">
    <name>pArsFIN5</name>
</geneLocation>
<keyword evidence="2" id="KW-0614">Plasmid</keyword>
<evidence type="ECO:0000313" key="2">
    <source>
        <dbReference type="EMBL" id="QBY46236.1"/>
    </source>
</evidence>